<dbReference type="EMBL" id="CP002657">
    <property type="protein sequence ID" value="AEB86716.1"/>
    <property type="molecule type" value="Genomic_DNA"/>
</dbReference>
<dbReference type="HOGENOM" id="CLU_105026_0_0_4"/>
<reference evidence="1 2" key="2">
    <citation type="submission" date="2011-04" db="EMBL/GenBank/DDBJ databases">
        <title>Complete sequence of chromosome of Alicycliphilus denitrificans K601.</title>
        <authorList>
            <consortium name="US DOE Joint Genome Institute"/>
            <person name="Lucas S."/>
            <person name="Han J."/>
            <person name="Lapidus A."/>
            <person name="Cheng J.-F."/>
            <person name="Goodwin L."/>
            <person name="Pitluck S."/>
            <person name="Peters L."/>
            <person name="Zeytun A."/>
            <person name="Detter J.C."/>
            <person name="Han C."/>
            <person name="Tapia R."/>
            <person name="Land M."/>
            <person name="Hauser L."/>
            <person name="Kyrpides N."/>
            <person name="Ivanova N."/>
            <person name="Mikhailova N."/>
            <person name="Pagani I."/>
            <person name="Oosterkamp M."/>
            <person name="Pieper D."/>
            <person name="van Berkel W."/>
            <person name="Langenhoff A."/>
            <person name="Smidt H."/>
            <person name="Stams A."/>
            <person name="Woyke T."/>
        </authorList>
    </citation>
    <scope>NUCLEOTIDE SEQUENCE [LARGE SCALE GENOMIC DNA]</scope>
    <source>
        <strain evidence="2">DSM 14773 / CIP 107495 / K601</strain>
    </source>
</reference>
<reference evidence="1 2" key="1">
    <citation type="journal article" date="2011" name="J. Bacteriol.">
        <title>Genome Sequences of Alicycliphilus denitrificans Strains BC and K601T.</title>
        <authorList>
            <person name="Oosterkamp M.J."/>
            <person name="Veuskens T."/>
            <person name="Plugge C.M."/>
            <person name="Langenhoff A.A."/>
            <person name="Gerritse J."/>
            <person name="van Berkel W.J."/>
            <person name="Pieper D.H."/>
            <person name="Junca H."/>
            <person name="Goodwin L.A."/>
            <person name="Daligault H.E."/>
            <person name="Bruce D.C."/>
            <person name="Detter J.C."/>
            <person name="Tapia R."/>
            <person name="Han C.S."/>
            <person name="Land M.L."/>
            <person name="Hauser L.J."/>
            <person name="Smidt H."/>
            <person name="Stams A.J."/>
        </authorList>
    </citation>
    <scope>NUCLEOTIDE SEQUENCE [LARGE SCALE GENOMIC DNA]</scope>
    <source>
        <strain evidence="2">DSM 14773 / CIP 107495 / K601</strain>
    </source>
</reference>
<proteinExistence type="predicted"/>
<dbReference type="OrthoDB" id="5954007at2"/>
<dbReference type="RefSeq" id="WP_013723169.1">
    <property type="nucleotide sequence ID" value="NC_015422.1"/>
</dbReference>
<dbReference type="STRING" id="596154.Alide2_4411"/>
<evidence type="ECO:0000313" key="1">
    <source>
        <dbReference type="EMBL" id="AEB86716.1"/>
    </source>
</evidence>
<dbReference type="KEGG" id="adk:Alide2_4411"/>
<name>F4G8J1_ALIDK</name>
<keyword evidence="2" id="KW-1185">Reference proteome</keyword>
<accession>F4G8J1</accession>
<organism evidence="1 2">
    <name type="scientific">Alicycliphilus denitrificans (strain DSM 14773 / CIP 107495 / K601)</name>
    <dbReference type="NCBI Taxonomy" id="596154"/>
    <lineage>
        <taxon>Bacteria</taxon>
        <taxon>Pseudomonadati</taxon>
        <taxon>Pseudomonadota</taxon>
        <taxon>Betaproteobacteria</taxon>
        <taxon>Burkholderiales</taxon>
        <taxon>Comamonadaceae</taxon>
        <taxon>Alicycliphilus</taxon>
    </lineage>
</organism>
<sequence length="226" mass="23615">MERRLTPPAATRRQHGLAMIVALLVLVAMSLGAVALVRSVNTGARIAGNLGFRQDATANADRVAQEAIAMLYAKLTVDADSLNNDLPAEGYYASQPARLDATGNARAGDATRALIAWDSGYCGTYPSASHASCSHTPKASTADLTAGNSAAYIVFRMCESAGSVDVSTTRCATTAASVSNTCQGAINYENEGKCPSGAGVTPYYRVLVRTLGPRNTASYTETIVHF</sequence>
<dbReference type="AlphaFoldDB" id="F4G8J1"/>
<dbReference type="eggNOG" id="COG4726">
    <property type="taxonomic scope" value="Bacteria"/>
</dbReference>
<dbReference type="Proteomes" id="UP000007938">
    <property type="component" value="Chromosome"/>
</dbReference>
<gene>
    <name evidence="1" type="ordered locus">Alide2_4411</name>
</gene>
<evidence type="ECO:0000313" key="2">
    <source>
        <dbReference type="Proteomes" id="UP000007938"/>
    </source>
</evidence>
<protein>
    <submittedName>
        <fullName evidence="1">Type IV pilus assembly protein PilX</fullName>
    </submittedName>
</protein>